<organism evidence="1 2">
    <name type="scientific">Larsenimonas suaedae</name>
    <dbReference type="NCBI Taxonomy" id="1851019"/>
    <lineage>
        <taxon>Bacteria</taxon>
        <taxon>Pseudomonadati</taxon>
        <taxon>Pseudomonadota</taxon>
        <taxon>Gammaproteobacteria</taxon>
        <taxon>Oceanospirillales</taxon>
        <taxon>Halomonadaceae</taxon>
        <taxon>Larsenimonas</taxon>
    </lineage>
</organism>
<accession>A0ABU1GTV1</accession>
<sequence>MALVIDHPAQDAVSRWVEDAVIGENLCPFAQREWLAHRVRLCVSDAGDLDTVLSDLMDELNRIDQSDTLETTLVILGEGGGDFDEYLDWLEASNLLVFKMGLEGKFQLASFHPEYQFEGEAFEDASNFTNRAPWPVLHILREESVEAALASVDDPDAIFERNQAHARALGTAYWQSLLARSHGTS</sequence>
<evidence type="ECO:0000313" key="1">
    <source>
        <dbReference type="EMBL" id="MDR5895270.1"/>
    </source>
</evidence>
<name>A0ABU1GTV1_9GAMM</name>
<dbReference type="Pfam" id="PF07209">
    <property type="entry name" value="DUF1415"/>
    <property type="match status" value="1"/>
</dbReference>
<reference evidence="1 2" key="1">
    <citation type="submission" date="2023-04" db="EMBL/GenBank/DDBJ databases">
        <title>A long-awaited taxogenomic arrangement of the family Halomonadaceae.</title>
        <authorList>
            <person name="De La Haba R."/>
            <person name="Chuvochina M."/>
            <person name="Wittouck S."/>
            <person name="Arahal D.R."/>
            <person name="Sanchez-Porro C."/>
            <person name="Hugenholtz P."/>
            <person name="Ventosa A."/>
        </authorList>
    </citation>
    <scope>NUCLEOTIDE SEQUENCE [LARGE SCALE GENOMIC DNA]</scope>
    <source>
        <strain evidence="1 2">DSM 22428</strain>
    </source>
</reference>
<comment type="caution">
    <text evidence="1">The sequence shown here is derived from an EMBL/GenBank/DDBJ whole genome shotgun (WGS) entry which is preliminary data.</text>
</comment>
<gene>
    <name evidence="1" type="ORF">QC825_04160</name>
</gene>
<proteinExistence type="predicted"/>
<evidence type="ECO:0000313" key="2">
    <source>
        <dbReference type="Proteomes" id="UP001269375"/>
    </source>
</evidence>
<dbReference type="InterPro" id="IPR009858">
    <property type="entry name" value="DUF1415"/>
</dbReference>
<dbReference type="Proteomes" id="UP001269375">
    <property type="component" value="Unassembled WGS sequence"/>
</dbReference>
<protein>
    <submittedName>
        <fullName evidence="1">DUF1415 domain-containing protein</fullName>
    </submittedName>
</protein>
<keyword evidence="2" id="KW-1185">Reference proteome</keyword>
<dbReference type="RefSeq" id="WP_251590736.1">
    <property type="nucleotide sequence ID" value="NZ_JAMLJI010000001.1"/>
</dbReference>
<dbReference type="EMBL" id="JARWAO010000002">
    <property type="protein sequence ID" value="MDR5895270.1"/>
    <property type="molecule type" value="Genomic_DNA"/>
</dbReference>